<dbReference type="Gene3D" id="3.40.50.2300">
    <property type="match status" value="2"/>
</dbReference>
<evidence type="ECO:0000256" key="1">
    <source>
        <dbReference type="ARBA" id="ARBA00010062"/>
    </source>
</evidence>
<evidence type="ECO:0000256" key="2">
    <source>
        <dbReference type="ARBA" id="ARBA00022729"/>
    </source>
</evidence>
<gene>
    <name evidence="4" type="ORF">JQ615_40890</name>
</gene>
<dbReference type="RefSeq" id="WP_212495636.1">
    <property type="nucleotide sequence ID" value="NZ_JAFCJH010000099.1"/>
</dbReference>
<dbReference type="Proteomes" id="UP001315278">
    <property type="component" value="Unassembled WGS sequence"/>
</dbReference>
<sequence length="409" mass="45544">MYSALRHLCCVAILTGAFGLSTNSLGQTSKRYDPGASDTEIKVGNIMPYSGPASAYGIFGRTEAAYIRKINAEGGINGRKINFISYDDGYSPPKTVEQARKLVESDEVLLIFSSLGTPTNTAIHQYMNSRKVPQLFVATSASKWNDPKRYPWTIGFGVSYESEARIYAAYILNNYPGKTIGVLYQYDDLGKDYLKGLHEGLGDKAGSLITAEVSYDVTNPTVEPQVVRIKDTHPDIFINISTPKFAAQAIRKMAELNWKPVHILASVSNSIGAVLQVAGYENSQDLLSASPQKDVDDPELRDDPGVQEWRIFMTKWYPDGDQNDGFTRNGFLLAKALERVLRQCGDDLTRENVMRQASNLDFEIGLLLPGIRVTTSPNDFAPIKQLQMMRFIGRRWERFGPILDSEKLT</sequence>
<dbReference type="PANTHER" id="PTHR47235">
    <property type="entry name" value="BLR6548 PROTEIN"/>
    <property type="match status" value="1"/>
</dbReference>
<dbReference type="InterPro" id="IPR028082">
    <property type="entry name" value="Peripla_BP_I"/>
</dbReference>
<dbReference type="InterPro" id="IPR028081">
    <property type="entry name" value="Leu-bd"/>
</dbReference>
<dbReference type="PANTHER" id="PTHR47235:SF1">
    <property type="entry name" value="BLR6548 PROTEIN"/>
    <property type="match status" value="1"/>
</dbReference>
<dbReference type="EMBL" id="JAFCJH010000099">
    <property type="protein sequence ID" value="MBR0801704.1"/>
    <property type="molecule type" value="Genomic_DNA"/>
</dbReference>
<organism evidence="4 5">
    <name type="scientific">Bradyrhizobium jicamae</name>
    <dbReference type="NCBI Taxonomy" id="280332"/>
    <lineage>
        <taxon>Bacteria</taxon>
        <taxon>Pseudomonadati</taxon>
        <taxon>Pseudomonadota</taxon>
        <taxon>Alphaproteobacteria</taxon>
        <taxon>Hyphomicrobiales</taxon>
        <taxon>Nitrobacteraceae</taxon>
        <taxon>Bradyrhizobium</taxon>
    </lineage>
</organism>
<dbReference type="CDD" id="cd06343">
    <property type="entry name" value="PBP1_ABC_ligand_binding-like"/>
    <property type="match status" value="1"/>
</dbReference>
<comment type="caution">
    <text evidence="4">The sequence shown here is derived from an EMBL/GenBank/DDBJ whole genome shotgun (WGS) entry which is preliminary data.</text>
</comment>
<evidence type="ECO:0000313" key="5">
    <source>
        <dbReference type="Proteomes" id="UP001315278"/>
    </source>
</evidence>
<evidence type="ECO:0000313" key="4">
    <source>
        <dbReference type="EMBL" id="MBR0801704.1"/>
    </source>
</evidence>
<dbReference type="SUPFAM" id="SSF53822">
    <property type="entry name" value="Periplasmic binding protein-like I"/>
    <property type="match status" value="1"/>
</dbReference>
<comment type="similarity">
    <text evidence="1">Belongs to the leucine-binding protein family.</text>
</comment>
<reference evidence="5" key="1">
    <citation type="journal article" date="2021" name="ISME J.">
        <title>Evolutionary origin and ecological implication of a unique nif island in free-living Bradyrhizobium lineages.</title>
        <authorList>
            <person name="Tao J."/>
        </authorList>
    </citation>
    <scope>NUCLEOTIDE SEQUENCE [LARGE SCALE GENOMIC DNA]</scope>
    <source>
        <strain evidence="5">SZCCT0434</strain>
    </source>
</reference>
<accession>A0ABS5FY02</accession>
<keyword evidence="2" id="KW-0732">Signal</keyword>
<keyword evidence="5" id="KW-1185">Reference proteome</keyword>
<dbReference type="Pfam" id="PF13458">
    <property type="entry name" value="Peripla_BP_6"/>
    <property type="match status" value="1"/>
</dbReference>
<protein>
    <submittedName>
        <fullName evidence="4">ABC transporter substrate-binding protein</fullName>
    </submittedName>
</protein>
<proteinExistence type="inferred from homology"/>
<name>A0ABS5FY02_9BRAD</name>
<evidence type="ECO:0000259" key="3">
    <source>
        <dbReference type="Pfam" id="PF13458"/>
    </source>
</evidence>
<feature type="domain" description="Leucine-binding protein" evidence="3">
    <location>
        <begin position="40"/>
        <end position="390"/>
    </location>
</feature>